<feature type="compositionally biased region" description="Low complexity" evidence="10">
    <location>
        <begin position="276"/>
        <end position="294"/>
    </location>
</feature>
<dbReference type="CDD" id="cd02696">
    <property type="entry name" value="MurNAc-LAA"/>
    <property type="match status" value="1"/>
</dbReference>
<name>A0A3D8VJG1_9GAMM</name>
<proteinExistence type="inferred from homology"/>
<dbReference type="EC" id="3.5.1.28" evidence="4"/>
<protein>
    <recommendedName>
        <fullName evidence="9">N-acetylmuramoyl-L-alanine amidase AmiC</fullName>
        <ecNumber evidence="4">3.5.1.28</ecNumber>
    </recommendedName>
</protein>
<keyword evidence="5 11" id="KW-0732">Signal</keyword>
<dbReference type="Pfam" id="PF11741">
    <property type="entry name" value="AMIN"/>
    <property type="match status" value="1"/>
</dbReference>
<dbReference type="Proteomes" id="UP000256829">
    <property type="component" value="Unassembled WGS sequence"/>
</dbReference>
<organism evidence="13 14">
    <name type="scientific">Lysobacter soli</name>
    <dbReference type="NCBI Taxonomy" id="453783"/>
    <lineage>
        <taxon>Bacteria</taxon>
        <taxon>Pseudomonadati</taxon>
        <taxon>Pseudomonadota</taxon>
        <taxon>Gammaproteobacteria</taxon>
        <taxon>Lysobacterales</taxon>
        <taxon>Lysobacteraceae</taxon>
        <taxon>Lysobacter</taxon>
    </lineage>
</organism>
<evidence type="ECO:0000256" key="9">
    <source>
        <dbReference type="ARBA" id="ARBA00074581"/>
    </source>
</evidence>
<keyword evidence="7" id="KW-0378">Hydrolase</keyword>
<dbReference type="PANTHER" id="PTHR30404">
    <property type="entry name" value="N-ACETYLMURAMOYL-L-ALANINE AMIDASE"/>
    <property type="match status" value="1"/>
</dbReference>
<feature type="chain" id="PRO_5017647353" description="N-acetylmuramoyl-L-alanine amidase AmiC" evidence="11">
    <location>
        <begin position="29"/>
        <end position="558"/>
    </location>
</feature>
<dbReference type="SMART" id="SM00646">
    <property type="entry name" value="Ami_3"/>
    <property type="match status" value="1"/>
</dbReference>
<keyword evidence="14" id="KW-1185">Reference proteome</keyword>
<evidence type="ECO:0000256" key="6">
    <source>
        <dbReference type="ARBA" id="ARBA00022764"/>
    </source>
</evidence>
<reference evidence="13 14" key="1">
    <citation type="submission" date="2018-08" db="EMBL/GenBank/DDBJ databases">
        <title>Lysobacter soli KCTC 22011, whole genome shotgun sequence.</title>
        <authorList>
            <person name="Zhang X."/>
            <person name="Feng G."/>
            <person name="Zhu H."/>
        </authorList>
    </citation>
    <scope>NUCLEOTIDE SEQUENCE [LARGE SCALE GENOMIC DNA]</scope>
    <source>
        <strain evidence="13 14">KCTC 22011</strain>
    </source>
</reference>
<evidence type="ECO:0000256" key="5">
    <source>
        <dbReference type="ARBA" id="ARBA00022729"/>
    </source>
</evidence>
<keyword evidence="6" id="KW-0574">Periplasm</keyword>
<gene>
    <name evidence="13" type="ORF">DX912_01705</name>
</gene>
<keyword evidence="8" id="KW-0961">Cell wall biogenesis/degradation</keyword>
<dbReference type="InterPro" id="IPR050695">
    <property type="entry name" value="N-acetylmuramoyl_amidase_3"/>
</dbReference>
<feature type="signal peptide" evidence="11">
    <location>
        <begin position="1"/>
        <end position="28"/>
    </location>
</feature>
<evidence type="ECO:0000256" key="8">
    <source>
        <dbReference type="ARBA" id="ARBA00023316"/>
    </source>
</evidence>
<accession>A0A3D8VJG1</accession>
<evidence type="ECO:0000256" key="11">
    <source>
        <dbReference type="SAM" id="SignalP"/>
    </source>
</evidence>
<dbReference type="InterPro" id="IPR021731">
    <property type="entry name" value="AMIN_dom"/>
</dbReference>
<dbReference type="GO" id="GO:0008745">
    <property type="term" value="F:N-acetylmuramoyl-L-alanine amidase activity"/>
    <property type="evidence" value="ECO:0007669"/>
    <property type="project" value="UniProtKB-EC"/>
</dbReference>
<dbReference type="SUPFAM" id="SSF53187">
    <property type="entry name" value="Zn-dependent exopeptidases"/>
    <property type="match status" value="1"/>
</dbReference>
<dbReference type="PANTHER" id="PTHR30404:SF0">
    <property type="entry name" value="N-ACETYLMURAMOYL-L-ALANINE AMIDASE AMIC"/>
    <property type="match status" value="1"/>
</dbReference>
<dbReference type="InterPro" id="IPR002508">
    <property type="entry name" value="MurNAc-LAA_cat"/>
</dbReference>
<feature type="region of interest" description="Disordered" evidence="10">
    <location>
        <begin position="275"/>
        <end position="294"/>
    </location>
</feature>
<dbReference type="EMBL" id="QTJR01000001">
    <property type="protein sequence ID" value="RDY69497.1"/>
    <property type="molecule type" value="Genomic_DNA"/>
</dbReference>
<feature type="compositionally biased region" description="Low complexity" evidence="10">
    <location>
        <begin position="230"/>
        <end position="248"/>
    </location>
</feature>
<dbReference type="GO" id="GO:0071555">
    <property type="term" value="P:cell wall organization"/>
    <property type="evidence" value="ECO:0007669"/>
    <property type="project" value="UniProtKB-KW"/>
</dbReference>
<evidence type="ECO:0000256" key="10">
    <source>
        <dbReference type="SAM" id="MobiDB-lite"/>
    </source>
</evidence>
<dbReference type="GO" id="GO:0030288">
    <property type="term" value="C:outer membrane-bounded periplasmic space"/>
    <property type="evidence" value="ECO:0007669"/>
    <property type="project" value="TreeGrafter"/>
</dbReference>
<evidence type="ECO:0000256" key="2">
    <source>
        <dbReference type="ARBA" id="ARBA00004418"/>
    </source>
</evidence>
<feature type="region of interest" description="Disordered" evidence="10">
    <location>
        <begin position="223"/>
        <end position="248"/>
    </location>
</feature>
<evidence type="ECO:0000313" key="13">
    <source>
        <dbReference type="EMBL" id="RDY69497.1"/>
    </source>
</evidence>
<dbReference type="Gene3D" id="2.60.40.3500">
    <property type="match status" value="1"/>
</dbReference>
<comment type="catalytic activity">
    <reaction evidence="1">
        <text>Hydrolyzes the link between N-acetylmuramoyl residues and L-amino acid residues in certain cell-wall glycopeptides.</text>
        <dbReference type="EC" id="3.5.1.28"/>
    </reaction>
</comment>
<evidence type="ECO:0000256" key="4">
    <source>
        <dbReference type="ARBA" id="ARBA00011901"/>
    </source>
</evidence>
<comment type="subcellular location">
    <subcellularLocation>
        <location evidence="2">Periplasm</location>
    </subcellularLocation>
</comment>
<evidence type="ECO:0000256" key="7">
    <source>
        <dbReference type="ARBA" id="ARBA00022801"/>
    </source>
</evidence>
<dbReference type="AlphaFoldDB" id="A0A3D8VJG1"/>
<evidence type="ECO:0000259" key="12">
    <source>
        <dbReference type="SMART" id="SM00646"/>
    </source>
</evidence>
<evidence type="ECO:0000313" key="14">
    <source>
        <dbReference type="Proteomes" id="UP000256829"/>
    </source>
</evidence>
<comment type="caution">
    <text evidence="13">The sequence shown here is derived from an EMBL/GenBank/DDBJ whole genome shotgun (WGS) entry which is preliminary data.</text>
</comment>
<dbReference type="Pfam" id="PF01520">
    <property type="entry name" value="Amidase_3"/>
    <property type="match status" value="1"/>
</dbReference>
<feature type="domain" description="MurNAc-LAA" evidence="12">
    <location>
        <begin position="372"/>
        <end position="527"/>
    </location>
</feature>
<dbReference type="RefSeq" id="WP_115840716.1">
    <property type="nucleotide sequence ID" value="NZ_CP183976.1"/>
</dbReference>
<dbReference type="FunFam" id="3.40.630.40:FF:000001">
    <property type="entry name" value="N-acetylmuramoyl-L-alanine amidase"/>
    <property type="match status" value="1"/>
</dbReference>
<dbReference type="GO" id="GO:0009253">
    <property type="term" value="P:peptidoglycan catabolic process"/>
    <property type="evidence" value="ECO:0007669"/>
    <property type="project" value="InterPro"/>
</dbReference>
<comment type="similarity">
    <text evidence="3">Belongs to the N-acetylmuramoyl-L-alanine amidase 3 family.</text>
</comment>
<evidence type="ECO:0000256" key="3">
    <source>
        <dbReference type="ARBA" id="ARBA00010860"/>
    </source>
</evidence>
<sequence length="558" mass="57053">MRVTAATVQKCLLGLALLAAVAWNLAHASEIKGLELRDGATGTRAEIALDRAADFKVISLKGPDRLVIDLPASSLARGFRLPSASGVVKSVRTGEPSPGTARIVFDLAQPVAVLKPRIEQAGDGPRLVLEWPGDGSTPAPSAPAVATTTPAVPAAPTTDTAAAATPIAQKFDPAASSAATTRLISEIVARNETTPAAPATTAPSVPTPAANVAAATVPPSAMPSATPMLPASTPEATSTASAPSAPAAVAAKPPVATTIATGVPTRIATGVPTPMPGSTAATSASAGTPAAQAPVKTMKDVMRGRGMRPLVIAIDAGHGGQDPGAIGPSGKREKDATLAIARELARQVNATPGLKAYLTRDTDVFIPLPRRAQLARAAKADMFISIHADAAENRAARGSSVYVLSLKGASSQRARWLADKENASDLIGGVRLEQTSNTLASVLLDLTQSGHMKASEDAAGQVLDGLKRVGANHKPNIERANFAVLRTSDMPAMLVETAFISNPEEEKRLNDPAHQSKLARAVLDGVNTYFTRQPPPGTLYAARADAQYATGEASGGSL</sequence>
<dbReference type="Gene3D" id="3.40.630.40">
    <property type="entry name" value="Zn-dependent exopeptidases"/>
    <property type="match status" value="1"/>
</dbReference>
<evidence type="ECO:0000256" key="1">
    <source>
        <dbReference type="ARBA" id="ARBA00001561"/>
    </source>
</evidence>